<organism evidence="52 53">
    <name type="scientific">Chilo suppressalis</name>
    <name type="common">Asiatic rice borer moth</name>
    <dbReference type="NCBI Taxonomy" id="168631"/>
    <lineage>
        <taxon>Eukaryota</taxon>
        <taxon>Metazoa</taxon>
        <taxon>Ecdysozoa</taxon>
        <taxon>Arthropoda</taxon>
        <taxon>Hexapoda</taxon>
        <taxon>Insecta</taxon>
        <taxon>Pterygota</taxon>
        <taxon>Neoptera</taxon>
        <taxon>Endopterygota</taxon>
        <taxon>Lepidoptera</taxon>
        <taxon>Glossata</taxon>
        <taxon>Ditrysia</taxon>
        <taxon>Pyraloidea</taxon>
        <taxon>Crambidae</taxon>
        <taxon>Crambinae</taxon>
        <taxon>Chilo</taxon>
    </lineage>
</organism>
<dbReference type="Gene3D" id="3.40.47.10">
    <property type="match status" value="1"/>
</dbReference>
<evidence type="ECO:0000256" key="42">
    <source>
        <dbReference type="ARBA" id="ARBA00049263"/>
    </source>
</evidence>
<dbReference type="SMART" id="SM00827">
    <property type="entry name" value="PKS_AT"/>
    <property type="match status" value="1"/>
</dbReference>
<dbReference type="SUPFAM" id="SSF53474">
    <property type="entry name" value="alpha/beta-Hydrolases"/>
    <property type="match status" value="1"/>
</dbReference>
<comment type="catalytic activity">
    <reaction evidence="25">
        <text>(2E)-hexadecenoyl-[ACP] + NADPH + H(+) = hexadecanoyl-[ACP] + NADP(+)</text>
        <dbReference type="Rhea" id="RHEA:41912"/>
        <dbReference type="Rhea" id="RHEA-COMP:9651"/>
        <dbReference type="Rhea" id="RHEA-COMP:9652"/>
        <dbReference type="ChEBI" id="CHEBI:15378"/>
        <dbReference type="ChEBI" id="CHEBI:57783"/>
        <dbReference type="ChEBI" id="CHEBI:58349"/>
        <dbReference type="ChEBI" id="CHEBI:78481"/>
        <dbReference type="ChEBI" id="CHEBI:78483"/>
    </reaction>
    <physiologicalReaction direction="left-to-right" evidence="25">
        <dbReference type="Rhea" id="RHEA:41913"/>
    </physiologicalReaction>
</comment>
<dbReference type="InterPro" id="IPR036291">
    <property type="entry name" value="NAD(P)-bd_dom_sf"/>
</dbReference>
<dbReference type="Gene3D" id="3.10.129.110">
    <property type="entry name" value="Polyketide synthase dehydratase"/>
    <property type="match status" value="1"/>
</dbReference>
<feature type="domain" description="Ketosynthase family 3 (KS3)" evidence="49">
    <location>
        <begin position="27"/>
        <end position="431"/>
    </location>
</feature>
<comment type="catalytic activity">
    <reaction evidence="27">
        <text>3-oxobutanoyl-[ACP] + NADPH + H(+) = (3R)-hydroxybutanoyl-[ACP] + NADP(+)</text>
        <dbReference type="Rhea" id="RHEA:41804"/>
        <dbReference type="Rhea" id="RHEA-COMP:9625"/>
        <dbReference type="Rhea" id="RHEA-COMP:9626"/>
        <dbReference type="ChEBI" id="CHEBI:15378"/>
        <dbReference type="ChEBI" id="CHEBI:57783"/>
        <dbReference type="ChEBI" id="CHEBI:58349"/>
        <dbReference type="ChEBI" id="CHEBI:78450"/>
        <dbReference type="ChEBI" id="CHEBI:78451"/>
    </reaction>
    <physiologicalReaction direction="left-to-right" evidence="27">
        <dbReference type="Rhea" id="RHEA:41805"/>
    </physiologicalReaction>
</comment>
<evidence type="ECO:0000256" key="25">
    <source>
        <dbReference type="ARBA" id="ARBA00047810"/>
    </source>
</evidence>
<dbReference type="Gene3D" id="3.90.180.10">
    <property type="entry name" value="Medium-chain alcohol dehydrogenases, catalytic domain"/>
    <property type="match status" value="1"/>
</dbReference>
<evidence type="ECO:0000256" key="24">
    <source>
        <dbReference type="ARBA" id="ARBA00047578"/>
    </source>
</evidence>
<evidence type="ECO:0000256" key="12">
    <source>
        <dbReference type="ARBA" id="ARBA00023394"/>
    </source>
</evidence>
<dbReference type="Proteomes" id="UP001153292">
    <property type="component" value="Chromosome 16"/>
</dbReference>
<evidence type="ECO:0000256" key="8">
    <source>
        <dbReference type="ARBA" id="ARBA00023332"/>
    </source>
</evidence>
<evidence type="ECO:0000256" key="32">
    <source>
        <dbReference type="ARBA" id="ARBA00048420"/>
    </source>
</evidence>
<keyword evidence="4" id="KW-0808">Transferase</keyword>
<comment type="catalytic activity">
    <reaction evidence="34">
        <text>3-oxohexanoyl-[ACP] + NADPH + H(+) = (3R)-hydroxyhexanoyl-[ACP] + NADP(+)</text>
        <dbReference type="Rhea" id="RHEA:41824"/>
        <dbReference type="Rhea" id="RHEA-COMP:9629"/>
        <dbReference type="Rhea" id="RHEA-COMP:9630"/>
        <dbReference type="ChEBI" id="CHEBI:15378"/>
        <dbReference type="ChEBI" id="CHEBI:57783"/>
        <dbReference type="ChEBI" id="CHEBI:58349"/>
        <dbReference type="ChEBI" id="CHEBI:78456"/>
        <dbReference type="ChEBI" id="CHEBI:78457"/>
    </reaction>
    <physiologicalReaction direction="left-to-right" evidence="34">
        <dbReference type="Rhea" id="RHEA:41825"/>
    </physiologicalReaction>
</comment>
<evidence type="ECO:0000256" key="14">
    <source>
        <dbReference type="ARBA" id="ARBA00023399"/>
    </source>
</evidence>
<evidence type="ECO:0000256" key="47">
    <source>
        <dbReference type="ARBA" id="ARBA00049533"/>
    </source>
</evidence>
<comment type="catalytic activity">
    <reaction evidence="15">
        <text>(3R)-hydroxyhexadecanoyl-[ACP] = (2E)-hexadecenoyl-[ACP] + H2O</text>
        <dbReference type="Rhea" id="RHEA:41908"/>
        <dbReference type="Rhea" id="RHEA-COMP:9650"/>
        <dbReference type="Rhea" id="RHEA-COMP:9651"/>
        <dbReference type="ChEBI" id="CHEBI:15377"/>
        <dbReference type="ChEBI" id="CHEBI:78480"/>
        <dbReference type="ChEBI" id="CHEBI:78481"/>
    </reaction>
    <physiologicalReaction direction="left-to-right" evidence="15">
        <dbReference type="Rhea" id="RHEA:41909"/>
    </physiologicalReaction>
</comment>
<feature type="domain" description="Malonyl-CoA:ACP transacylase (MAT)" evidence="50">
    <location>
        <begin position="524"/>
        <end position="817"/>
    </location>
</feature>
<dbReference type="SUPFAM" id="SSF55048">
    <property type="entry name" value="Probable ACP-binding domain of malonyl-CoA ACP transacylase"/>
    <property type="match status" value="1"/>
</dbReference>
<dbReference type="InterPro" id="IPR016036">
    <property type="entry name" value="Malonyl_transacylase_ACP-bd"/>
</dbReference>
<dbReference type="Pfam" id="PF00698">
    <property type="entry name" value="Acyl_transf_1"/>
    <property type="match status" value="1"/>
</dbReference>
<evidence type="ECO:0000256" key="28">
    <source>
        <dbReference type="ARBA" id="ARBA00047961"/>
    </source>
</evidence>
<evidence type="ECO:0000256" key="17">
    <source>
        <dbReference type="ARBA" id="ARBA00023442"/>
    </source>
</evidence>
<dbReference type="EMBL" id="OU963909">
    <property type="protein sequence ID" value="CAH0677167.1"/>
    <property type="molecule type" value="Genomic_DNA"/>
</dbReference>
<dbReference type="Gene3D" id="3.40.366.10">
    <property type="entry name" value="Malonyl-Coenzyme A Acyl Carrier Protein, domain 2"/>
    <property type="match status" value="1"/>
</dbReference>
<proteinExistence type="predicted"/>
<comment type="catalytic activity">
    <reaction evidence="11">
        <text>(3R)-hydroxydecanoyl-[ACP] = (2E)-decenoyl-[ACP] + H2O</text>
        <dbReference type="Rhea" id="RHEA:41860"/>
        <dbReference type="Rhea" id="RHEA-COMP:9638"/>
        <dbReference type="Rhea" id="RHEA-COMP:9639"/>
        <dbReference type="ChEBI" id="CHEBI:15377"/>
        <dbReference type="ChEBI" id="CHEBI:78466"/>
        <dbReference type="ChEBI" id="CHEBI:78467"/>
    </reaction>
    <physiologicalReaction direction="left-to-right" evidence="11">
        <dbReference type="Rhea" id="RHEA:41861"/>
    </physiologicalReaction>
</comment>
<evidence type="ECO:0000256" key="16">
    <source>
        <dbReference type="ARBA" id="ARBA00023402"/>
    </source>
</evidence>
<dbReference type="InterPro" id="IPR029058">
    <property type="entry name" value="AB_hydrolase_fold"/>
</dbReference>
<evidence type="ECO:0000256" key="34">
    <source>
        <dbReference type="ARBA" id="ARBA00048571"/>
    </source>
</evidence>
<evidence type="ECO:0000256" key="1">
    <source>
        <dbReference type="ARBA" id="ARBA00005189"/>
    </source>
</evidence>
<feature type="compositionally biased region" description="Polar residues" evidence="48">
    <location>
        <begin position="1"/>
        <end position="18"/>
    </location>
</feature>
<sequence>MAPSPQEMTGENQPTTPVSRPLSGDEVVITGMSGIFPKSNSVMEFMENLYNKVDMVSSEDPRWIFNHPEVPTHLGKVNGMKKFDAQFFRVHYKQACTMEPMSRKLLEHAYSAIYDSGINPLQLRGKKVGVFIGATYSESEKNVIYETIQRNGFGITGCNKAMYANRVSYWIDGKGPSYALDLACSSSSACLEHAYRSISTGQCDAAIVGGCNLCMHPCMSLNLMRAGFLCLDGKSKCFDKNGDGYVRSDAISVLFLQKARDAKRIYSEVYHAKANYSLRFDDQFLSIRHPKEIEDFLQAFYSEIDVSPEEVEYVEGHGSALAEADGNELEAIGKVFAKDKTVKVGSVVSNMGHSQPASGVCALTKVCLAYHKGELPANLHYTQPQDHIPSVKEGKIEVLQENVPFERGFTAVNSISYSGANVHVLLKGHYKKKDPERYKTNMPRIVLASGRQEDCVMKIFNILKKQPVDPEQIGLLHNIHENEIPGHMCRGYILLDTNLERNETVSLAENVDHYPGNVRPIWFVYSGMGSQWATMGAGLMTIPIFAAAIEKCRRVLEPKGIDLMKILIDPDKSIYDNILHSFVGIAAVQIGLTDILKEIGVVPDNIIGHSVGELGCAYADGCFTAEEMILSAYSRGLVSVQTPFIKGSMAAVGLGYKKVLPMCPPGIEVACHNSSESSTISGPADLMKEFVGELTKQGVFAKEVPCSNIAYHSKYIADAGPSLLKYLSEVITEPKSRSPKWVSTSVPQSEWDAPKAQFSSAEYHTNNLLNSVLFEETSKLIPSNAIVIEIAPHGLLQAILKRSLPQCTHIPLTRRGNQDPVKYLLDAIGKIYIAGVNPKVDVLYPKIEFPVSTETSLLSHFVDWEHSENWPEAQYNTKDKVIATSRLCVISIHDDDYKYLQGHVRDGVNVFPEAAILVLVWETLAMYLNTNYRNQAVTFKDIQFHTDAIIDKEKPLKLHIMIYKGNDAFEVSCDTVKIASGNITPLNSSTITFRPIENPEKIEEEIVLTSDDFYKIMYLKGFDYRDLFRSVETVNFHRMTANIKWTDDYITFLDSLIQFNIFEQNHEGLSVPKIIRKLTIDPFKQTTVTENQSTIEAQIHHFYKLSRCGGLEMEQMEFSNFPVKETKPDVLMTQTFIPHFLTATLNLKLAIQINIQIVAENGPQNKLHITNMLTEHSLSVSNSIEEVAKNGLINVTVDKIKPETVLLNTLITNEHVIKKSNMLIVDNLVSNAKKMDLIHSTIPKDSFVLAIEDATLNVLSIYGQFYVITALSVQNKILILLKKIDDSQDVNVTYIPITHDKKFSWVPRVQSELQKSRKIVLVSEKQPYCGLLGLVRKLKEGFGKKIGLVVIDDYHAASFHPGNEMYKKQMQKNLSFNIYKKGQWGGYYYLPSETSLKLENATLTTTIFGSLESLSWMEAPLPTTEDGLVKVKYAALSLKDVKKSLGQSIDDNKSFGMDFSGYNKKGERVMGLISKGALSSIITADPILTWPVPEYWSLEDAATVPLPYVHAYYCLVVMNKVYPGIHGKRVFVNGGAGALGQAVIAVCLAANCIVYTCVSDIRKKRFLMMLFPELDEKNIGNSRDGTFEDIVNINTKGKGCHILINCANGTLRQAAMRCSGEEAVFMDVDDYDSKQNCEFGMSYLNKKRNYLSINISRIFEPENVAEKIKLQWSIADGIKSGTVKPLSRVIYEPNEITRAFRLLSSSKHIGRVVIKMTNNESDNKGINVLPRMSYTPKGTHVIVCDENGLAIELVDHLICRGARKFILNMKSNMNTGYFYTKSMSWKKLGISLQINTESLQYEKGTVNLLNEGSKSGPIHGIFVVQTLNRTEENFDPVAVSEKFNDTAMVVANLDLISRNICMELKYFVVMTGSSEKVTDEYAASVSEKICAIRNEVGLPALAFRVGKLNKFDSAVVDFQSKSQLLSYSAIFSALETSLKLNYKNVQAFNLKKRTDSDFLEKIEKILGIKNINNLPKHFTLEDLSANHYNIEEIIGVIKNAHNISYPLEKAKKLKIGELIKLKEYSMKKSDGGLNAFFTFIDNDECLAAEPMVMMQTKIAGEIQIEDQIDTKPEYLMLIPGFEGHYQIFESVCERLKIQAAVFQLGPDLANDTIQEMASNILKFMKKQFELKSNFYLLGYSFGVNVALELTALLEKEGHIGKVFCLDSSPEMLRVQLSAYVGSLSETELQNAIVEHMYKLMAGKESIELKEDLQKIEDWPTKVDTCVNRLRGLVNYSHQYKKSLLNGAYNKITLAREYEPNFKLKSELILMKGTPHPNAEKLEDDYGLSKYSYQNVKVFNIEADHALAPHDSRVSNFINGLLDTNVIEEFKKKSLCEVYYADPFKIL</sequence>
<evidence type="ECO:0000256" key="13">
    <source>
        <dbReference type="ARBA" id="ARBA00023398"/>
    </source>
</evidence>
<evidence type="ECO:0000259" key="49">
    <source>
        <dbReference type="SMART" id="SM00825"/>
    </source>
</evidence>
<evidence type="ECO:0000256" key="30">
    <source>
        <dbReference type="ARBA" id="ARBA00048281"/>
    </source>
</evidence>
<comment type="catalytic activity">
    <reaction evidence="28">
        <text>acetyl-[ACP] + malonyl-[ACP] + H(+) = 3-oxobutanoyl-[ACP] + holo-[ACP] + CO2</text>
        <dbReference type="Rhea" id="RHEA:41800"/>
        <dbReference type="Rhea" id="RHEA-COMP:9621"/>
        <dbReference type="Rhea" id="RHEA-COMP:9623"/>
        <dbReference type="Rhea" id="RHEA-COMP:9625"/>
        <dbReference type="Rhea" id="RHEA-COMP:9685"/>
        <dbReference type="ChEBI" id="CHEBI:15378"/>
        <dbReference type="ChEBI" id="CHEBI:16526"/>
        <dbReference type="ChEBI" id="CHEBI:64479"/>
        <dbReference type="ChEBI" id="CHEBI:78446"/>
        <dbReference type="ChEBI" id="CHEBI:78449"/>
        <dbReference type="ChEBI" id="CHEBI:78450"/>
    </reaction>
    <physiologicalReaction direction="left-to-right" evidence="28">
        <dbReference type="Rhea" id="RHEA:41801"/>
    </physiologicalReaction>
</comment>
<keyword evidence="53" id="KW-1185">Reference proteome</keyword>
<dbReference type="PROSITE" id="PS00606">
    <property type="entry name" value="KS3_1"/>
    <property type="match status" value="1"/>
</dbReference>
<dbReference type="SUPFAM" id="SSF51735">
    <property type="entry name" value="NAD(P)-binding Rossmann-fold domains"/>
    <property type="match status" value="1"/>
</dbReference>
<dbReference type="Gene3D" id="3.40.50.720">
    <property type="entry name" value="NAD(P)-binding Rossmann-like Domain"/>
    <property type="match status" value="1"/>
</dbReference>
<dbReference type="Pfam" id="PF00109">
    <property type="entry name" value="ketoacyl-synt"/>
    <property type="match status" value="1"/>
</dbReference>
<dbReference type="InterPro" id="IPR014043">
    <property type="entry name" value="Acyl_transferase_dom"/>
</dbReference>
<dbReference type="CDD" id="cd00833">
    <property type="entry name" value="PKS"/>
    <property type="match status" value="1"/>
</dbReference>
<dbReference type="InterPro" id="IPR050091">
    <property type="entry name" value="PKS_NRPS_Biosynth_Enz"/>
</dbReference>
<dbReference type="Pfam" id="PF00975">
    <property type="entry name" value="Thioesterase"/>
    <property type="match status" value="1"/>
</dbReference>
<dbReference type="PANTHER" id="PTHR43775:SF23">
    <property type="entry name" value="FATTY ACID SYNTHASE 3"/>
    <property type="match status" value="1"/>
</dbReference>
<comment type="catalytic activity">
    <reaction evidence="46">
        <text>(2E)-decenoyl-[ACP] + NADPH + H(+) = decanoyl-[ACP] + NADP(+)</text>
        <dbReference type="Rhea" id="RHEA:41864"/>
        <dbReference type="Rhea" id="RHEA-COMP:9639"/>
        <dbReference type="Rhea" id="RHEA-COMP:9640"/>
        <dbReference type="ChEBI" id="CHEBI:15378"/>
        <dbReference type="ChEBI" id="CHEBI:57783"/>
        <dbReference type="ChEBI" id="CHEBI:58349"/>
        <dbReference type="ChEBI" id="CHEBI:78467"/>
        <dbReference type="ChEBI" id="CHEBI:78468"/>
    </reaction>
    <physiologicalReaction direction="left-to-right" evidence="46">
        <dbReference type="Rhea" id="RHEA:41865"/>
    </physiologicalReaction>
</comment>
<evidence type="ECO:0000256" key="23">
    <source>
        <dbReference type="ARBA" id="ARBA00047500"/>
    </source>
</evidence>
<protein>
    <submittedName>
        <fullName evidence="52">Uncharacterized protein</fullName>
    </submittedName>
</protein>
<comment type="catalytic activity">
    <reaction evidence="30">
        <text>(2E)-dodecenoyl-[ACP] + NADPH + H(+) = dodecanoyl-[ACP] + NADP(+)</text>
        <dbReference type="Rhea" id="RHEA:41880"/>
        <dbReference type="Rhea" id="RHEA-COMP:9643"/>
        <dbReference type="Rhea" id="RHEA-COMP:9644"/>
        <dbReference type="ChEBI" id="CHEBI:15378"/>
        <dbReference type="ChEBI" id="CHEBI:57783"/>
        <dbReference type="ChEBI" id="CHEBI:58349"/>
        <dbReference type="ChEBI" id="CHEBI:65264"/>
        <dbReference type="ChEBI" id="CHEBI:78472"/>
    </reaction>
    <physiologicalReaction direction="left-to-right" evidence="30">
        <dbReference type="Rhea" id="RHEA:41881"/>
    </physiologicalReaction>
</comment>
<evidence type="ECO:0000256" key="38">
    <source>
        <dbReference type="ARBA" id="ARBA00048935"/>
    </source>
</evidence>
<evidence type="ECO:0000256" key="18">
    <source>
        <dbReference type="ARBA" id="ARBA00047300"/>
    </source>
</evidence>
<comment type="catalytic activity">
    <reaction evidence="44">
        <text>3-oxooctanoyl-[ACP] + NADPH + H(+) = (3R)-hydroxyoctanoyl-[ACP] + NADP(+)</text>
        <dbReference type="Rhea" id="RHEA:41840"/>
        <dbReference type="Rhea" id="RHEA-COMP:9633"/>
        <dbReference type="Rhea" id="RHEA-COMP:9634"/>
        <dbReference type="ChEBI" id="CHEBI:15378"/>
        <dbReference type="ChEBI" id="CHEBI:57783"/>
        <dbReference type="ChEBI" id="CHEBI:58349"/>
        <dbReference type="ChEBI" id="CHEBI:78460"/>
        <dbReference type="ChEBI" id="CHEBI:78461"/>
    </reaction>
    <physiologicalReaction direction="left-to-right" evidence="44">
        <dbReference type="Rhea" id="RHEA:41841"/>
    </physiologicalReaction>
</comment>
<evidence type="ECO:0000256" key="20">
    <source>
        <dbReference type="ARBA" id="ARBA00047400"/>
    </source>
</evidence>
<comment type="catalytic activity">
    <reaction evidence="32">
        <text>(2E)-octenoyl-[ACP] + NADPH + H(+) = octanoyl-[ACP] + NADP(+)</text>
        <dbReference type="Rhea" id="RHEA:41848"/>
        <dbReference type="Rhea" id="RHEA-COMP:9635"/>
        <dbReference type="Rhea" id="RHEA-COMP:9636"/>
        <dbReference type="ChEBI" id="CHEBI:15378"/>
        <dbReference type="ChEBI" id="CHEBI:57783"/>
        <dbReference type="ChEBI" id="CHEBI:58349"/>
        <dbReference type="ChEBI" id="CHEBI:78462"/>
        <dbReference type="ChEBI" id="CHEBI:78463"/>
    </reaction>
    <physiologicalReaction direction="left-to-right" evidence="32">
        <dbReference type="Rhea" id="RHEA:41849"/>
    </physiologicalReaction>
</comment>
<comment type="pathway">
    <text evidence="1">Lipid metabolism.</text>
</comment>
<comment type="catalytic activity">
    <reaction evidence="14">
        <text>(3R)-hydroxyoctadecanoyl-[ACP] = (2E)-octadecenoyl-[ACP] + H2O</text>
        <dbReference type="Rhea" id="RHEA:41924"/>
        <dbReference type="Rhea" id="RHEA-COMP:9654"/>
        <dbReference type="Rhea" id="RHEA-COMP:9655"/>
        <dbReference type="ChEBI" id="CHEBI:15377"/>
        <dbReference type="ChEBI" id="CHEBI:78488"/>
        <dbReference type="ChEBI" id="CHEBI:78489"/>
    </reaction>
    <physiologicalReaction direction="left-to-right" evidence="14">
        <dbReference type="Rhea" id="RHEA:41925"/>
    </physiologicalReaction>
</comment>
<comment type="catalytic activity">
    <reaction evidence="8">
        <text>(3R)-hydroxyoctanoyl-[ACP] = (2E)-octenoyl-[ACP] + H2O</text>
        <dbReference type="Rhea" id="RHEA:41844"/>
        <dbReference type="Rhea" id="RHEA-COMP:9634"/>
        <dbReference type="Rhea" id="RHEA-COMP:9635"/>
        <dbReference type="ChEBI" id="CHEBI:15377"/>
        <dbReference type="ChEBI" id="CHEBI:78461"/>
        <dbReference type="ChEBI" id="CHEBI:78462"/>
    </reaction>
    <physiologicalReaction direction="left-to-right" evidence="8">
        <dbReference type="Rhea" id="RHEA:41845"/>
    </physiologicalReaction>
</comment>
<comment type="catalytic activity">
    <reaction evidence="16">
        <text>(3R)-hydroxybutanoyl-[ACP] = (2E)-butenoyl-[ACP] + H2O</text>
        <dbReference type="Rhea" id="RHEA:41808"/>
        <dbReference type="Rhea" id="RHEA-COMP:9626"/>
        <dbReference type="Rhea" id="RHEA-COMP:9627"/>
        <dbReference type="ChEBI" id="CHEBI:15377"/>
        <dbReference type="ChEBI" id="CHEBI:78451"/>
        <dbReference type="ChEBI" id="CHEBI:78453"/>
    </reaction>
    <physiologicalReaction direction="left-to-right" evidence="16">
        <dbReference type="Rhea" id="RHEA:41809"/>
    </physiologicalReaction>
</comment>
<evidence type="ECO:0000256" key="9">
    <source>
        <dbReference type="ARBA" id="ARBA00023351"/>
    </source>
</evidence>
<comment type="catalytic activity">
    <reaction evidence="18">
        <text>3-oxooctadecanoyl-[ACP] + NADPH + H(+) = (3R)-hydroxyoctadecanoyl-[ACP] + NADP(+)</text>
        <dbReference type="Rhea" id="RHEA:41920"/>
        <dbReference type="Rhea" id="RHEA-COMP:9653"/>
        <dbReference type="Rhea" id="RHEA-COMP:9654"/>
        <dbReference type="ChEBI" id="CHEBI:15378"/>
        <dbReference type="ChEBI" id="CHEBI:57783"/>
        <dbReference type="ChEBI" id="CHEBI:58349"/>
        <dbReference type="ChEBI" id="CHEBI:78487"/>
        <dbReference type="ChEBI" id="CHEBI:78488"/>
    </reaction>
    <physiologicalReaction direction="left-to-right" evidence="18">
        <dbReference type="Rhea" id="RHEA:41921"/>
    </physiologicalReaction>
</comment>
<evidence type="ECO:0000256" key="48">
    <source>
        <dbReference type="SAM" id="MobiDB-lite"/>
    </source>
</evidence>
<comment type="catalytic activity">
    <reaction evidence="47">
        <text>octanoyl-[ACP] + malonyl-[ACP] + H(+) = 3-oxodecanoyl-[ACP] + holo-[ACP] + CO2</text>
        <dbReference type="Rhea" id="RHEA:41852"/>
        <dbReference type="Rhea" id="RHEA-COMP:9623"/>
        <dbReference type="Rhea" id="RHEA-COMP:9636"/>
        <dbReference type="Rhea" id="RHEA-COMP:9637"/>
        <dbReference type="Rhea" id="RHEA-COMP:9685"/>
        <dbReference type="ChEBI" id="CHEBI:15378"/>
        <dbReference type="ChEBI" id="CHEBI:16526"/>
        <dbReference type="ChEBI" id="CHEBI:64479"/>
        <dbReference type="ChEBI" id="CHEBI:78449"/>
        <dbReference type="ChEBI" id="CHEBI:78463"/>
        <dbReference type="ChEBI" id="CHEBI:78464"/>
    </reaction>
    <physiologicalReaction direction="left-to-right" evidence="47">
        <dbReference type="Rhea" id="RHEA:41853"/>
    </physiologicalReaction>
</comment>
<evidence type="ECO:0000313" key="52">
    <source>
        <dbReference type="EMBL" id="CAH0677167.1"/>
    </source>
</evidence>
<evidence type="ECO:0000256" key="37">
    <source>
        <dbReference type="ARBA" id="ARBA00048704"/>
    </source>
</evidence>
<evidence type="ECO:0000256" key="5">
    <source>
        <dbReference type="ARBA" id="ARBA00022799"/>
    </source>
</evidence>
<dbReference type="CDD" id="cd05195">
    <property type="entry name" value="enoyl_red"/>
    <property type="match status" value="1"/>
</dbReference>
<comment type="catalytic activity">
    <reaction evidence="26">
        <text>(2E)-hexenoyl-[ACP] + NADPH + H(+) = hexanoyl-[ACP] + NADP(+)</text>
        <dbReference type="Rhea" id="RHEA:41832"/>
        <dbReference type="Rhea" id="RHEA-COMP:9631"/>
        <dbReference type="Rhea" id="RHEA-COMP:9632"/>
        <dbReference type="ChEBI" id="CHEBI:15378"/>
        <dbReference type="ChEBI" id="CHEBI:57783"/>
        <dbReference type="ChEBI" id="CHEBI:58349"/>
        <dbReference type="ChEBI" id="CHEBI:78458"/>
        <dbReference type="ChEBI" id="CHEBI:78459"/>
    </reaction>
    <physiologicalReaction direction="left-to-right" evidence="26">
        <dbReference type="Rhea" id="RHEA:41833"/>
    </physiologicalReaction>
</comment>
<comment type="catalytic activity">
    <reaction evidence="31">
        <text>tetradecanoyl-[ACP] + H2O = tetradecanoate + holo-[ACP] + H(+)</text>
        <dbReference type="Rhea" id="RHEA:30123"/>
        <dbReference type="Rhea" id="RHEA-COMP:9648"/>
        <dbReference type="Rhea" id="RHEA-COMP:9685"/>
        <dbReference type="ChEBI" id="CHEBI:15377"/>
        <dbReference type="ChEBI" id="CHEBI:15378"/>
        <dbReference type="ChEBI" id="CHEBI:30807"/>
        <dbReference type="ChEBI" id="CHEBI:64479"/>
        <dbReference type="ChEBI" id="CHEBI:78477"/>
        <dbReference type="EC" id="3.1.2.14"/>
    </reaction>
    <physiologicalReaction direction="left-to-right" evidence="31">
        <dbReference type="Rhea" id="RHEA:30124"/>
    </physiologicalReaction>
</comment>
<comment type="catalytic activity">
    <reaction evidence="10">
        <text>(3R)-hydroxyhexanoyl-[ACP] = (2E)-hexenoyl-[ACP] + H2O</text>
        <dbReference type="Rhea" id="RHEA:41828"/>
        <dbReference type="Rhea" id="RHEA-COMP:9630"/>
        <dbReference type="Rhea" id="RHEA-COMP:9631"/>
        <dbReference type="ChEBI" id="CHEBI:15377"/>
        <dbReference type="ChEBI" id="CHEBI:78457"/>
        <dbReference type="ChEBI" id="CHEBI:78458"/>
    </reaction>
    <physiologicalReaction direction="left-to-right" evidence="10">
        <dbReference type="Rhea" id="RHEA:41829"/>
    </physiologicalReaction>
</comment>
<evidence type="ECO:0000256" key="19">
    <source>
        <dbReference type="ARBA" id="ARBA00047394"/>
    </source>
</evidence>
<dbReference type="SMART" id="SM00825">
    <property type="entry name" value="PKS_KS"/>
    <property type="match status" value="1"/>
</dbReference>
<feature type="region of interest" description="Disordered" evidence="48">
    <location>
        <begin position="1"/>
        <end position="24"/>
    </location>
</feature>
<evidence type="ECO:0000256" key="43">
    <source>
        <dbReference type="ARBA" id="ARBA00049414"/>
    </source>
</evidence>
<evidence type="ECO:0000256" key="11">
    <source>
        <dbReference type="ARBA" id="ARBA00023388"/>
    </source>
</evidence>
<evidence type="ECO:0000256" key="27">
    <source>
        <dbReference type="ARBA" id="ARBA00047953"/>
    </source>
</evidence>
<evidence type="ECO:0000256" key="2">
    <source>
        <dbReference type="ARBA" id="ARBA00022450"/>
    </source>
</evidence>
<dbReference type="InterPro" id="IPR018201">
    <property type="entry name" value="Ketoacyl_synth_AS"/>
</dbReference>
<keyword evidence="7" id="KW-0007">Acetylation</keyword>
<dbReference type="InterPro" id="IPR049391">
    <property type="entry name" value="FAS_pseudo-KR"/>
</dbReference>
<dbReference type="InterPro" id="IPR032821">
    <property type="entry name" value="PKS_assoc"/>
</dbReference>
<comment type="catalytic activity">
    <reaction evidence="19">
        <text>hexanoyl-[ACP] + malonyl-[ACP] + H(+) = 3-oxooctanoyl-[ACP] + holo-[ACP] + CO2</text>
        <dbReference type="Rhea" id="RHEA:41836"/>
        <dbReference type="Rhea" id="RHEA-COMP:9623"/>
        <dbReference type="Rhea" id="RHEA-COMP:9632"/>
        <dbReference type="Rhea" id="RHEA-COMP:9633"/>
        <dbReference type="Rhea" id="RHEA-COMP:9685"/>
        <dbReference type="ChEBI" id="CHEBI:15378"/>
        <dbReference type="ChEBI" id="CHEBI:16526"/>
        <dbReference type="ChEBI" id="CHEBI:64479"/>
        <dbReference type="ChEBI" id="CHEBI:78449"/>
        <dbReference type="ChEBI" id="CHEBI:78459"/>
        <dbReference type="ChEBI" id="CHEBI:78460"/>
    </reaction>
    <physiologicalReaction direction="left-to-right" evidence="19">
        <dbReference type="Rhea" id="RHEA:41837"/>
    </physiologicalReaction>
</comment>
<dbReference type="InterPro" id="IPR011032">
    <property type="entry name" value="GroES-like_sf"/>
</dbReference>
<dbReference type="Pfam" id="PF21149">
    <property type="entry name" value="FAS_pseudo-KR"/>
    <property type="match status" value="1"/>
</dbReference>
<name>A0ABN8EEY3_CHISP</name>
<comment type="function">
    <text evidence="17">Fatty acid synthetase is a multifunctional enzyme that catalyzes the de novo biosynthesis of long-chain saturated fatty acids starting from acetyl-CoA and malonyl-CoA in the presence of NADPH. This multifunctional protein contains 7 catalytic activities and a site for the binding of the prosthetic group 4'-phosphopantetheine of the acyl carrier protein ([ACP]) domain.</text>
</comment>
<comment type="catalytic activity">
    <reaction evidence="35">
        <text>a 2,3-saturated acyl-[ACP] + NADP(+) = a (2E)-enoyl-[ACP] + NADPH + H(+)</text>
        <dbReference type="Rhea" id="RHEA:22564"/>
        <dbReference type="Rhea" id="RHEA-COMP:9925"/>
        <dbReference type="Rhea" id="RHEA-COMP:9926"/>
        <dbReference type="ChEBI" id="CHEBI:15378"/>
        <dbReference type="ChEBI" id="CHEBI:57783"/>
        <dbReference type="ChEBI" id="CHEBI:58349"/>
        <dbReference type="ChEBI" id="CHEBI:78784"/>
        <dbReference type="ChEBI" id="CHEBI:78785"/>
        <dbReference type="EC" id="1.3.1.39"/>
    </reaction>
    <physiologicalReaction direction="right-to-left" evidence="35">
        <dbReference type="Rhea" id="RHEA:22566"/>
    </physiologicalReaction>
</comment>
<evidence type="ECO:0000256" key="21">
    <source>
        <dbReference type="ARBA" id="ARBA00047440"/>
    </source>
</evidence>
<comment type="catalytic activity">
    <reaction evidence="37">
        <text>hexadecanoyl-[ACP] + H2O = hexadecanoate + holo-[ACP] + H(+)</text>
        <dbReference type="Rhea" id="RHEA:41932"/>
        <dbReference type="Rhea" id="RHEA-COMP:9652"/>
        <dbReference type="Rhea" id="RHEA-COMP:9685"/>
        <dbReference type="ChEBI" id="CHEBI:7896"/>
        <dbReference type="ChEBI" id="CHEBI:15377"/>
        <dbReference type="ChEBI" id="CHEBI:15378"/>
        <dbReference type="ChEBI" id="CHEBI:64479"/>
        <dbReference type="ChEBI" id="CHEBI:78483"/>
        <dbReference type="EC" id="3.1.2.14"/>
    </reaction>
    <physiologicalReaction direction="left-to-right" evidence="37">
        <dbReference type="Rhea" id="RHEA:41933"/>
    </physiologicalReaction>
</comment>
<dbReference type="SUPFAM" id="SSF53901">
    <property type="entry name" value="Thiolase-like"/>
    <property type="match status" value="2"/>
</dbReference>
<dbReference type="PANTHER" id="PTHR43775">
    <property type="entry name" value="FATTY ACID SYNTHASE"/>
    <property type="match status" value="1"/>
</dbReference>
<evidence type="ECO:0000256" key="26">
    <source>
        <dbReference type="ARBA" id="ARBA00047897"/>
    </source>
</evidence>
<comment type="catalytic activity">
    <reaction evidence="33">
        <text>a fatty acyl-[ACP] + malonyl-[ACP] + H(+) = a 3-oxoacyl-[ACP] + holo-[ACP] + CO2</text>
        <dbReference type="Rhea" id="RHEA:22836"/>
        <dbReference type="Rhea" id="RHEA-COMP:9623"/>
        <dbReference type="Rhea" id="RHEA-COMP:9685"/>
        <dbReference type="Rhea" id="RHEA-COMP:9916"/>
        <dbReference type="Rhea" id="RHEA-COMP:14125"/>
        <dbReference type="ChEBI" id="CHEBI:15378"/>
        <dbReference type="ChEBI" id="CHEBI:16526"/>
        <dbReference type="ChEBI" id="CHEBI:64479"/>
        <dbReference type="ChEBI" id="CHEBI:78449"/>
        <dbReference type="ChEBI" id="CHEBI:78776"/>
        <dbReference type="ChEBI" id="CHEBI:138651"/>
        <dbReference type="EC" id="2.3.1.41"/>
    </reaction>
    <physiologicalReaction direction="left-to-right" evidence="33">
        <dbReference type="Rhea" id="RHEA:22837"/>
    </physiologicalReaction>
</comment>
<comment type="catalytic activity">
    <reaction evidence="45">
        <text>butanoyl-[ACP] + malonyl-[ACP] + H(+) = 3-oxohexanoyl-[ACP] + holo-[ACP] + CO2</text>
        <dbReference type="Rhea" id="RHEA:41820"/>
        <dbReference type="Rhea" id="RHEA-COMP:9623"/>
        <dbReference type="Rhea" id="RHEA-COMP:9628"/>
        <dbReference type="Rhea" id="RHEA-COMP:9629"/>
        <dbReference type="Rhea" id="RHEA-COMP:9685"/>
        <dbReference type="ChEBI" id="CHEBI:15378"/>
        <dbReference type="ChEBI" id="CHEBI:16526"/>
        <dbReference type="ChEBI" id="CHEBI:64479"/>
        <dbReference type="ChEBI" id="CHEBI:78449"/>
        <dbReference type="ChEBI" id="CHEBI:78454"/>
        <dbReference type="ChEBI" id="CHEBI:78456"/>
    </reaction>
    <physiologicalReaction direction="left-to-right" evidence="45">
        <dbReference type="Rhea" id="RHEA:41821"/>
    </physiologicalReaction>
</comment>
<keyword evidence="5" id="KW-0702">S-nitrosylation</keyword>
<dbReference type="InterPro" id="IPR014030">
    <property type="entry name" value="Ketoacyl_synth_N"/>
</dbReference>
<evidence type="ECO:0000256" key="22">
    <source>
        <dbReference type="ARBA" id="ARBA00047451"/>
    </source>
</evidence>
<dbReference type="Gene3D" id="3.30.70.3290">
    <property type="match status" value="1"/>
</dbReference>
<evidence type="ECO:0000256" key="36">
    <source>
        <dbReference type="ARBA" id="ARBA00048691"/>
    </source>
</evidence>
<evidence type="ECO:0000256" key="33">
    <source>
        <dbReference type="ARBA" id="ARBA00048506"/>
    </source>
</evidence>
<comment type="catalytic activity">
    <reaction evidence="36">
        <text>holo-[ACP] + acetyl-CoA = acetyl-[ACP] + CoA</text>
        <dbReference type="Rhea" id="RHEA:41788"/>
        <dbReference type="Rhea" id="RHEA-COMP:9621"/>
        <dbReference type="Rhea" id="RHEA-COMP:9685"/>
        <dbReference type="ChEBI" id="CHEBI:57287"/>
        <dbReference type="ChEBI" id="CHEBI:57288"/>
        <dbReference type="ChEBI" id="CHEBI:64479"/>
        <dbReference type="ChEBI" id="CHEBI:78446"/>
        <dbReference type="EC" id="2.3.1.38"/>
    </reaction>
    <physiologicalReaction direction="left-to-right" evidence="36">
        <dbReference type="Rhea" id="RHEA:41789"/>
    </physiologicalReaction>
</comment>
<dbReference type="InterPro" id="IPR014031">
    <property type="entry name" value="Ketoacyl_synth_C"/>
</dbReference>
<evidence type="ECO:0000256" key="15">
    <source>
        <dbReference type="ARBA" id="ARBA00023401"/>
    </source>
</evidence>
<evidence type="ECO:0000256" key="41">
    <source>
        <dbReference type="ARBA" id="ARBA00049171"/>
    </source>
</evidence>
<feature type="domain" description="Enoyl reductase (ER)" evidence="51">
    <location>
        <begin position="1409"/>
        <end position="1714"/>
    </location>
</feature>
<comment type="catalytic activity">
    <reaction evidence="13">
        <text>(3R)-hydroxytetradecanoyl-[ACP] = (2E)-tetradecenoyl-[ACP] + H2O</text>
        <dbReference type="Rhea" id="RHEA:41892"/>
        <dbReference type="Rhea" id="RHEA-COMP:9646"/>
        <dbReference type="Rhea" id="RHEA-COMP:9647"/>
        <dbReference type="ChEBI" id="CHEBI:15377"/>
        <dbReference type="ChEBI" id="CHEBI:78474"/>
        <dbReference type="ChEBI" id="CHEBI:78475"/>
    </reaction>
    <physiologicalReaction direction="left-to-right" evidence="13">
        <dbReference type="Rhea" id="RHEA:41893"/>
    </physiologicalReaction>
</comment>
<dbReference type="Gene3D" id="3.40.50.1820">
    <property type="entry name" value="alpha/beta hydrolase"/>
    <property type="match status" value="1"/>
</dbReference>
<dbReference type="SMART" id="SM00829">
    <property type="entry name" value="PKS_ER"/>
    <property type="match status" value="1"/>
</dbReference>
<dbReference type="SUPFAM" id="SSF52151">
    <property type="entry name" value="FabD/lysophospholipase-like"/>
    <property type="match status" value="1"/>
</dbReference>
<evidence type="ECO:0000259" key="50">
    <source>
        <dbReference type="SMART" id="SM00827"/>
    </source>
</evidence>
<comment type="catalytic activity">
    <reaction evidence="23">
        <text>(2E)-butenoyl-[ACP] + NADPH + H(+) = butanoyl-[ACP] + NADP(+)</text>
        <dbReference type="Rhea" id="RHEA:41812"/>
        <dbReference type="Rhea" id="RHEA-COMP:9627"/>
        <dbReference type="Rhea" id="RHEA-COMP:9628"/>
        <dbReference type="ChEBI" id="CHEBI:15378"/>
        <dbReference type="ChEBI" id="CHEBI:57783"/>
        <dbReference type="ChEBI" id="CHEBI:58349"/>
        <dbReference type="ChEBI" id="CHEBI:78453"/>
        <dbReference type="ChEBI" id="CHEBI:78454"/>
    </reaction>
    <physiologicalReaction direction="left-to-right" evidence="23">
        <dbReference type="Rhea" id="RHEA:41813"/>
    </physiologicalReaction>
</comment>
<comment type="catalytic activity">
    <reaction evidence="41">
        <text>(2E)-tetradecenoyl-[ACP] + NADPH + H(+) = tetradecanoyl-[ACP] + NADP(+)</text>
        <dbReference type="Rhea" id="RHEA:41896"/>
        <dbReference type="Rhea" id="RHEA-COMP:9647"/>
        <dbReference type="Rhea" id="RHEA-COMP:9648"/>
        <dbReference type="ChEBI" id="CHEBI:15378"/>
        <dbReference type="ChEBI" id="CHEBI:57783"/>
        <dbReference type="ChEBI" id="CHEBI:58349"/>
        <dbReference type="ChEBI" id="CHEBI:78475"/>
        <dbReference type="ChEBI" id="CHEBI:78477"/>
    </reaction>
    <physiologicalReaction direction="left-to-right" evidence="41">
        <dbReference type="Rhea" id="RHEA:41897"/>
    </physiologicalReaction>
</comment>
<dbReference type="InterPro" id="IPR020841">
    <property type="entry name" value="PKS_Beta-ketoAc_synthase_dom"/>
</dbReference>
<comment type="catalytic activity">
    <reaction evidence="38">
        <text>3-oxotetradecanoyl-[ACP] + NADPH + H(+) = (3R)-hydroxytetradecanoyl-[ACP] + NADP(+)</text>
        <dbReference type="Rhea" id="RHEA:41888"/>
        <dbReference type="Rhea" id="RHEA-COMP:9645"/>
        <dbReference type="Rhea" id="RHEA-COMP:9646"/>
        <dbReference type="ChEBI" id="CHEBI:15378"/>
        <dbReference type="ChEBI" id="CHEBI:57783"/>
        <dbReference type="ChEBI" id="CHEBI:58349"/>
        <dbReference type="ChEBI" id="CHEBI:78473"/>
        <dbReference type="ChEBI" id="CHEBI:78474"/>
    </reaction>
    <physiologicalReaction direction="left-to-right" evidence="38">
        <dbReference type="Rhea" id="RHEA:41889"/>
    </physiologicalReaction>
</comment>
<evidence type="ECO:0000256" key="35">
    <source>
        <dbReference type="ARBA" id="ARBA00048650"/>
    </source>
</evidence>
<evidence type="ECO:0000256" key="44">
    <source>
        <dbReference type="ARBA" id="ARBA00049422"/>
    </source>
</evidence>
<keyword evidence="3" id="KW-0597">Phosphoprotein</keyword>
<accession>A0ABN8EEY3</accession>
<comment type="catalytic activity">
    <reaction evidence="20">
        <text>a (3R)-hydroxyacyl-[ACP] + NADP(+) = a 3-oxoacyl-[ACP] + NADPH + H(+)</text>
        <dbReference type="Rhea" id="RHEA:17397"/>
        <dbReference type="Rhea" id="RHEA-COMP:9916"/>
        <dbReference type="Rhea" id="RHEA-COMP:9945"/>
        <dbReference type="ChEBI" id="CHEBI:15378"/>
        <dbReference type="ChEBI" id="CHEBI:57783"/>
        <dbReference type="ChEBI" id="CHEBI:58349"/>
        <dbReference type="ChEBI" id="CHEBI:78776"/>
        <dbReference type="ChEBI" id="CHEBI:78827"/>
        <dbReference type="EC" id="1.1.1.100"/>
    </reaction>
    <physiologicalReaction direction="right-to-left" evidence="20">
        <dbReference type="Rhea" id="RHEA:17399"/>
    </physiologicalReaction>
</comment>
<keyword evidence="2" id="KW-0596">Phosphopantetheine</keyword>
<dbReference type="InterPro" id="IPR001031">
    <property type="entry name" value="Thioesterase"/>
</dbReference>
<evidence type="ECO:0000256" key="3">
    <source>
        <dbReference type="ARBA" id="ARBA00022553"/>
    </source>
</evidence>
<evidence type="ECO:0000256" key="39">
    <source>
        <dbReference type="ARBA" id="ARBA00049019"/>
    </source>
</evidence>
<keyword evidence="6" id="KW-0663">Pyridoxal phosphate</keyword>
<dbReference type="Pfam" id="PF02801">
    <property type="entry name" value="Ketoacyl-synt_C"/>
    <property type="match status" value="1"/>
</dbReference>
<comment type="catalytic activity">
    <reaction evidence="42">
        <text>3-oxododecanoyl-[ACP] + NADPH + H(+) = (3R)-hydroxydodecanoyl-[ACP] + NADP(+)</text>
        <dbReference type="Rhea" id="RHEA:41872"/>
        <dbReference type="Rhea" id="RHEA-COMP:9641"/>
        <dbReference type="Rhea" id="RHEA-COMP:9642"/>
        <dbReference type="ChEBI" id="CHEBI:15378"/>
        <dbReference type="ChEBI" id="CHEBI:57783"/>
        <dbReference type="ChEBI" id="CHEBI:58349"/>
        <dbReference type="ChEBI" id="CHEBI:78469"/>
        <dbReference type="ChEBI" id="CHEBI:78470"/>
    </reaction>
    <physiologicalReaction direction="left-to-right" evidence="42">
        <dbReference type="Rhea" id="RHEA:41873"/>
    </physiologicalReaction>
</comment>
<evidence type="ECO:0000256" key="6">
    <source>
        <dbReference type="ARBA" id="ARBA00022898"/>
    </source>
</evidence>
<dbReference type="InterPro" id="IPR016035">
    <property type="entry name" value="Acyl_Trfase/lysoPLipase"/>
</dbReference>
<dbReference type="SUPFAM" id="SSF50129">
    <property type="entry name" value="GroES-like"/>
    <property type="match status" value="1"/>
</dbReference>
<dbReference type="InterPro" id="IPR016039">
    <property type="entry name" value="Thiolase-like"/>
</dbReference>
<dbReference type="InterPro" id="IPR001227">
    <property type="entry name" value="Ac_transferase_dom_sf"/>
</dbReference>
<dbReference type="Pfam" id="PF16197">
    <property type="entry name" value="KAsynt_C_assoc"/>
    <property type="match status" value="1"/>
</dbReference>
<evidence type="ECO:0000256" key="46">
    <source>
        <dbReference type="ARBA" id="ARBA00049521"/>
    </source>
</evidence>
<comment type="catalytic activity">
    <reaction evidence="9">
        <text>(3R)-hydroxydodecanoyl-[ACP] = (2E)-dodecenoyl-[ACP] + H2O</text>
        <dbReference type="Rhea" id="RHEA:41876"/>
        <dbReference type="Rhea" id="RHEA-COMP:9642"/>
        <dbReference type="Rhea" id="RHEA-COMP:9643"/>
        <dbReference type="ChEBI" id="CHEBI:15377"/>
        <dbReference type="ChEBI" id="CHEBI:78470"/>
        <dbReference type="ChEBI" id="CHEBI:78472"/>
    </reaction>
    <physiologicalReaction direction="left-to-right" evidence="9">
        <dbReference type="Rhea" id="RHEA:41877"/>
    </physiologicalReaction>
</comment>
<evidence type="ECO:0000313" key="53">
    <source>
        <dbReference type="Proteomes" id="UP001153292"/>
    </source>
</evidence>
<evidence type="ECO:0000256" key="4">
    <source>
        <dbReference type="ARBA" id="ARBA00022679"/>
    </source>
</evidence>
<evidence type="ECO:0000259" key="51">
    <source>
        <dbReference type="SMART" id="SM00829"/>
    </source>
</evidence>
<evidence type="ECO:0000256" key="40">
    <source>
        <dbReference type="ARBA" id="ARBA00049109"/>
    </source>
</evidence>
<dbReference type="InterPro" id="IPR042104">
    <property type="entry name" value="PKS_dehydratase_sf"/>
</dbReference>
<comment type="catalytic activity">
    <reaction evidence="21">
        <text>3-oxodecanoyl-[ACP] + NADPH + H(+) = (3R)-hydroxydecanoyl-[ACP] + NADP(+)</text>
        <dbReference type="Rhea" id="RHEA:41856"/>
        <dbReference type="Rhea" id="RHEA-COMP:9637"/>
        <dbReference type="Rhea" id="RHEA-COMP:9638"/>
        <dbReference type="ChEBI" id="CHEBI:15378"/>
        <dbReference type="ChEBI" id="CHEBI:57783"/>
        <dbReference type="ChEBI" id="CHEBI:58349"/>
        <dbReference type="ChEBI" id="CHEBI:78464"/>
        <dbReference type="ChEBI" id="CHEBI:78466"/>
    </reaction>
    <physiologicalReaction direction="left-to-right" evidence="21">
        <dbReference type="Rhea" id="RHEA:41857"/>
    </physiologicalReaction>
</comment>
<evidence type="ECO:0000256" key="7">
    <source>
        <dbReference type="ARBA" id="ARBA00022990"/>
    </source>
</evidence>
<evidence type="ECO:0000256" key="45">
    <source>
        <dbReference type="ARBA" id="ARBA00049449"/>
    </source>
</evidence>
<comment type="catalytic activity">
    <reaction evidence="24">
        <text>dodecanoyl-[ACP] + malonyl-[ACP] + H(+) = 3-oxotetradecanoyl-[ACP] + holo-[ACP] + CO2</text>
        <dbReference type="Rhea" id="RHEA:41884"/>
        <dbReference type="Rhea" id="RHEA-COMP:9623"/>
        <dbReference type="Rhea" id="RHEA-COMP:9644"/>
        <dbReference type="Rhea" id="RHEA-COMP:9645"/>
        <dbReference type="Rhea" id="RHEA-COMP:9685"/>
        <dbReference type="ChEBI" id="CHEBI:15378"/>
        <dbReference type="ChEBI" id="CHEBI:16526"/>
        <dbReference type="ChEBI" id="CHEBI:64479"/>
        <dbReference type="ChEBI" id="CHEBI:65264"/>
        <dbReference type="ChEBI" id="CHEBI:78449"/>
        <dbReference type="ChEBI" id="CHEBI:78473"/>
    </reaction>
    <physiologicalReaction direction="left-to-right" evidence="24">
        <dbReference type="Rhea" id="RHEA:41885"/>
    </physiologicalReaction>
</comment>
<comment type="catalytic activity">
    <reaction evidence="12">
        <text>a (3R)-hydroxyacyl-[ACP] = a (2E)-enoyl-[ACP] + H2O</text>
        <dbReference type="Rhea" id="RHEA:13097"/>
        <dbReference type="Rhea" id="RHEA-COMP:9925"/>
        <dbReference type="Rhea" id="RHEA-COMP:9945"/>
        <dbReference type="ChEBI" id="CHEBI:15377"/>
        <dbReference type="ChEBI" id="CHEBI:78784"/>
        <dbReference type="ChEBI" id="CHEBI:78827"/>
        <dbReference type="EC" id="4.2.1.59"/>
    </reaction>
    <physiologicalReaction direction="left-to-right" evidence="12">
        <dbReference type="Rhea" id="RHEA:13098"/>
    </physiologicalReaction>
</comment>
<evidence type="ECO:0000256" key="10">
    <source>
        <dbReference type="ARBA" id="ARBA00023373"/>
    </source>
</evidence>
<gene>
    <name evidence="52" type="ORF">CHILSU_LOCUS3349</name>
</gene>
<reference evidence="52" key="1">
    <citation type="submission" date="2021-12" db="EMBL/GenBank/DDBJ databases">
        <authorList>
            <person name="King R."/>
        </authorList>
    </citation>
    <scope>NUCLEOTIDE SEQUENCE</scope>
</reference>
<comment type="catalytic activity">
    <reaction evidence="40">
        <text>decanoyl-[ACP] + malonyl-[ACP] + H(+) = 3-oxododecanoyl-[ACP] + holo-[ACP] + CO2</text>
        <dbReference type="Rhea" id="RHEA:41868"/>
        <dbReference type="Rhea" id="RHEA-COMP:9623"/>
        <dbReference type="Rhea" id="RHEA-COMP:9640"/>
        <dbReference type="Rhea" id="RHEA-COMP:9641"/>
        <dbReference type="Rhea" id="RHEA-COMP:9685"/>
        <dbReference type="ChEBI" id="CHEBI:15378"/>
        <dbReference type="ChEBI" id="CHEBI:16526"/>
        <dbReference type="ChEBI" id="CHEBI:64479"/>
        <dbReference type="ChEBI" id="CHEBI:78449"/>
        <dbReference type="ChEBI" id="CHEBI:78468"/>
        <dbReference type="ChEBI" id="CHEBI:78469"/>
    </reaction>
    <physiologicalReaction direction="left-to-right" evidence="40">
        <dbReference type="Rhea" id="RHEA:41869"/>
    </physiologicalReaction>
</comment>
<evidence type="ECO:0000256" key="29">
    <source>
        <dbReference type="ARBA" id="ARBA00048051"/>
    </source>
</evidence>
<dbReference type="InterPro" id="IPR020843">
    <property type="entry name" value="ER"/>
</dbReference>
<comment type="catalytic activity">
    <reaction evidence="22">
        <text>tetradecanoyl-[ACP] + malonyl-[ACP] + H(+) = 3-oxohexadecanoyl-[ACP] + holo-[ACP] + CO2</text>
        <dbReference type="Rhea" id="RHEA:41900"/>
        <dbReference type="Rhea" id="RHEA-COMP:9623"/>
        <dbReference type="Rhea" id="RHEA-COMP:9648"/>
        <dbReference type="Rhea" id="RHEA-COMP:9649"/>
        <dbReference type="Rhea" id="RHEA-COMP:9685"/>
        <dbReference type="ChEBI" id="CHEBI:15378"/>
        <dbReference type="ChEBI" id="CHEBI:16526"/>
        <dbReference type="ChEBI" id="CHEBI:64479"/>
        <dbReference type="ChEBI" id="CHEBI:78449"/>
        <dbReference type="ChEBI" id="CHEBI:78477"/>
        <dbReference type="ChEBI" id="CHEBI:78478"/>
    </reaction>
    <physiologicalReaction direction="left-to-right" evidence="22">
        <dbReference type="Rhea" id="RHEA:41901"/>
    </physiologicalReaction>
</comment>
<comment type="catalytic activity">
    <reaction evidence="43">
        <text>3-oxohexadecanoyl-[ACP] + NADPH + H(+) = (3R)-hydroxyhexadecanoyl-[ACP] + NADP(+)</text>
        <dbReference type="Rhea" id="RHEA:41904"/>
        <dbReference type="Rhea" id="RHEA-COMP:9649"/>
        <dbReference type="Rhea" id="RHEA-COMP:9650"/>
        <dbReference type="ChEBI" id="CHEBI:15378"/>
        <dbReference type="ChEBI" id="CHEBI:57783"/>
        <dbReference type="ChEBI" id="CHEBI:58349"/>
        <dbReference type="ChEBI" id="CHEBI:78478"/>
        <dbReference type="ChEBI" id="CHEBI:78480"/>
    </reaction>
    <physiologicalReaction direction="left-to-right" evidence="43">
        <dbReference type="Rhea" id="RHEA:41905"/>
    </physiologicalReaction>
</comment>
<comment type="catalytic activity">
    <reaction evidence="39">
        <text>(2E)-octadecenoyl-[ACP] + NADPH + H(+) = octadecanoyl-[ACP] + NADP(+)</text>
        <dbReference type="Rhea" id="RHEA:41928"/>
        <dbReference type="Rhea" id="RHEA-COMP:9655"/>
        <dbReference type="Rhea" id="RHEA-COMP:9656"/>
        <dbReference type="ChEBI" id="CHEBI:15378"/>
        <dbReference type="ChEBI" id="CHEBI:57783"/>
        <dbReference type="ChEBI" id="CHEBI:58349"/>
        <dbReference type="ChEBI" id="CHEBI:78489"/>
        <dbReference type="ChEBI" id="CHEBI:78495"/>
    </reaction>
    <physiologicalReaction direction="left-to-right" evidence="39">
        <dbReference type="Rhea" id="RHEA:41929"/>
    </physiologicalReaction>
</comment>
<evidence type="ECO:0000256" key="31">
    <source>
        <dbReference type="ARBA" id="ARBA00048289"/>
    </source>
</evidence>
<comment type="catalytic activity">
    <reaction evidence="29">
        <text>hexadecanoyl-[ACP] + malonyl-[ACP] + H(+) = 3-oxooctadecanoyl-[ACP] + holo-[ACP] + CO2</text>
        <dbReference type="Rhea" id="RHEA:41916"/>
        <dbReference type="Rhea" id="RHEA-COMP:9623"/>
        <dbReference type="Rhea" id="RHEA-COMP:9652"/>
        <dbReference type="Rhea" id="RHEA-COMP:9653"/>
        <dbReference type="Rhea" id="RHEA-COMP:9685"/>
        <dbReference type="ChEBI" id="CHEBI:15378"/>
        <dbReference type="ChEBI" id="CHEBI:16526"/>
        <dbReference type="ChEBI" id="CHEBI:64479"/>
        <dbReference type="ChEBI" id="CHEBI:78449"/>
        <dbReference type="ChEBI" id="CHEBI:78483"/>
        <dbReference type="ChEBI" id="CHEBI:78487"/>
    </reaction>
    <physiologicalReaction direction="left-to-right" evidence="29">
        <dbReference type="Rhea" id="RHEA:41917"/>
    </physiologicalReaction>
</comment>